<evidence type="ECO:0000256" key="1">
    <source>
        <dbReference type="SAM" id="MobiDB-lite"/>
    </source>
</evidence>
<dbReference type="InParanoid" id="A0A0D0E1L0"/>
<evidence type="ECO:0000313" key="2">
    <source>
        <dbReference type="EMBL" id="KIK90460.1"/>
    </source>
</evidence>
<sequence length="131" mass="13535">HLIVVAVLAQFCTAGPSLHEEPVPTTTSLGSDMCGTEAQSLKTAPENQPLVNPNPNLSSKMCGTEAQSPETIPENQPLEPNLEPHSNLISSNESPDVDMVDTTDCQPSSSPAITGSVGSGAEAIPPQPIPP</sequence>
<feature type="non-terminal residue" evidence="2">
    <location>
        <position position="1"/>
    </location>
</feature>
<dbReference type="AlphaFoldDB" id="A0A0D0E1L0"/>
<feature type="compositionally biased region" description="Polar residues" evidence="1">
    <location>
        <begin position="103"/>
        <end position="113"/>
    </location>
</feature>
<protein>
    <submittedName>
        <fullName evidence="2">Unplaced genomic scaffold scaffold_696, whole genome shotgun sequence</fullName>
    </submittedName>
</protein>
<proteinExistence type="predicted"/>
<dbReference type="EMBL" id="KN825518">
    <property type="protein sequence ID" value="KIK90460.1"/>
    <property type="molecule type" value="Genomic_DNA"/>
</dbReference>
<dbReference type="HOGENOM" id="CLU_159034_0_0_1"/>
<organism evidence="2 3">
    <name type="scientific">Paxillus rubicundulus Ve08.2h10</name>
    <dbReference type="NCBI Taxonomy" id="930991"/>
    <lineage>
        <taxon>Eukaryota</taxon>
        <taxon>Fungi</taxon>
        <taxon>Dikarya</taxon>
        <taxon>Basidiomycota</taxon>
        <taxon>Agaricomycotina</taxon>
        <taxon>Agaricomycetes</taxon>
        <taxon>Agaricomycetidae</taxon>
        <taxon>Boletales</taxon>
        <taxon>Paxilineae</taxon>
        <taxon>Paxillaceae</taxon>
        <taxon>Paxillus</taxon>
    </lineage>
</organism>
<evidence type="ECO:0000313" key="3">
    <source>
        <dbReference type="Proteomes" id="UP000054538"/>
    </source>
</evidence>
<dbReference type="OrthoDB" id="10375391at2759"/>
<name>A0A0D0E1L0_9AGAM</name>
<reference evidence="3" key="2">
    <citation type="submission" date="2015-01" db="EMBL/GenBank/DDBJ databases">
        <title>Evolutionary Origins and Diversification of the Mycorrhizal Mutualists.</title>
        <authorList>
            <consortium name="DOE Joint Genome Institute"/>
            <consortium name="Mycorrhizal Genomics Consortium"/>
            <person name="Kohler A."/>
            <person name="Kuo A."/>
            <person name="Nagy L.G."/>
            <person name="Floudas D."/>
            <person name="Copeland A."/>
            <person name="Barry K.W."/>
            <person name="Cichocki N."/>
            <person name="Veneault-Fourrey C."/>
            <person name="LaButti K."/>
            <person name="Lindquist E.A."/>
            <person name="Lipzen A."/>
            <person name="Lundell T."/>
            <person name="Morin E."/>
            <person name="Murat C."/>
            <person name="Riley R."/>
            <person name="Ohm R."/>
            <person name="Sun H."/>
            <person name="Tunlid A."/>
            <person name="Henrissat B."/>
            <person name="Grigoriev I.V."/>
            <person name="Hibbett D.S."/>
            <person name="Martin F."/>
        </authorList>
    </citation>
    <scope>NUCLEOTIDE SEQUENCE [LARGE SCALE GENOMIC DNA]</scope>
    <source>
        <strain evidence="3">Ve08.2h10</strain>
    </source>
</reference>
<feature type="region of interest" description="Disordered" evidence="1">
    <location>
        <begin position="41"/>
        <end position="131"/>
    </location>
</feature>
<gene>
    <name evidence="2" type="ORF">PAXRUDRAFT_151944</name>
</gene>
<feature type="compositionally biased region" description="Low complexity" evidence="1">
    <location>
        <begin position="73"/>
        <end position="84"/>
    </location>
</feature>
<accession>A0A0D0E1L0</accession>
<dbReference type="Proteomes" id="UP000054538">
    <property type="component" value="Unassembled WGS sequence"/>
</dbReference>
<keyword evidence="3" id="KW-1185">Reference proteome</keyword>
<feature type="compositionally biased region" description="Polar residues" evidence="1">
    <location>
        <begin position="41"/>
        <end position="70"/>
    </location>
</feature>
<reference evidence="2 3" key="1">
    <citation type="submission" date="2014-04" db="EMBL/GenBank/DDBJ databases">
        <authorList>
            <consortium name="DOE Joint Genome Institute"/>
            <person name="Kuo A."/>
            <person name="Kohler A."/>
            <person name="Jargeat P."/>
            <person name="Nagy L.G."/>
            <person name="Floudas D."/>
            <person name="Copeland A."/>
            <person name="Barry K.W."/>
            <person name="Cichocki N."/>
            <person name="Veneault-Fourrey C."/>
            <person name="LaButti K."/>
            <person name="Lindquist E.A."/>
            <person name="Lipzen A."/>
            <person name="Lundell T."/>
            <person name="Morin E."/>
            <person name="Murat C."/>
            <person name="Sun H."/>
            <person name="Tunlid A."/>
            <person name="Henrissat B."/>
            <person name="Grigoriev I.V."/>
            <person name="Hibbett D.S."/>
            <person name="Martin F."/>
            <person name="Nordberg H.P."/>
            <person name="Cantor M.N."/>
            <person name="Hua S.X."/>
        </authorList>
    </citation>
    <scope>NUCLEOTIDE SEQUENCE [LARGE SCALE GENOMIC DNA]</scope>
    <source>
        <strain evidence="2 3">Ve08.2h10</strain>
    </source>
</reference>